<sequence>VDIEKGKKAIEALKAMDVDVTSLEEKLTWATTARDVLLKEFV</sequence>
<feature type="non-terminal residue" evidence="1">
    <location>
        <position position="1"/>
    </location>
</feature>
<comment type="caution">
    <text evidence="1">The sequence shown here is derived from an EMBL/GenBank/DDBJ whole genome shotgun (WGS) entry which is preliminary data.</text>
</comment>
<evidence type="ECO:0000313" key="1">
    <source>
        <dbReference type="EMBL" id="GAI90226.1"/>
    </source>
</evidence>
<dbReference type="AlphaFoldDB" id="X1TFU3"/>
<dbReference type="EMBL" id="BARW01016362">
    <property type="protein sequence ID" value="GAI90226.1"/>
    <property type="molecule type" value="Genomic_DNA"/>
</dbReference>
<protein>
    <submittedName>
        <fullName evidence="1">Uncharacterized protein</fullName>
    </submittedName>
</protein>
<reference evidence="1" key="1">
    <citation type="journal article" date="2014" name="Front. Microbiol.">
        <title>High frequency of phylogenetically diverse reductive dehalogenase-homologous genes in deep subseafloor sedimentary metagenomes.</title>
        <authorList>
            <person name="Kawai M."/>
            <person name="Futagami T."/>
            <person name="Toyoda A."/>
            <person name="Takaki Y."/>
            <person name="Nishi S."/>
            <person name="Hori S."/>
            <person name="Arai W."/>
            <person name="Tsubouchi T."/>
            <person name="Morono Y."/>
            <person name="Uchiyama I."/>
            <person name="Ito T."/>
            <person name="Fujiyama A."/>
            <person name="Inagaki F."/>
            <person name="Takami H."/>
        </authorList>
    </citation>
    <scope>NUCLEOTIDE SEQUENCE</scope>
    <source>
        <strain evidence="1">Expedition CK06-06</strain>
    </source>
</reference>
<accession>X1TFU3</accession>
<proteinExistence type="predicted"/>
<gene>
    <name evidence="1" type="ORF">S12H4_28515</name>
</gene>
<organism evidence="1">
    <name type="scientific">marine sediment metagenome</name>
    <dbReference type="NCBI Taxonomy" id="412755"/>
    <lineage>
        <taxon>unclassified sequences</taxon>
        <taxon>metagenomes</taxon>
        <taxon>ecological metagenomes</taxon>
    </lineage>
</organism>
<name>X1TFU3_9ZZZZ</name>